<organism evidence="2 3">
    <name type="scientific">Gigaspora margarita</name>
    <dbReference type="NCBI Taxonomy" id="4874"/>
    <lineage>
        <taxon>Eukaryota</taxon>
        <taxon>Fungi</taxon>
        <taxon>Fungi incertae sedis</taxon>
        <taxon>Mucoromycota</taxon>
        <taxon>Glomeromycotina</taxon>
        <taxon>Glomeromycetes</taxon>
        <taxon>Diversisporales</taxon>
        <taxon>Gigasporaceae</taxon>
        <taxon>Gigaspora</taxon>
    </lineage>
</organism>
<keyword evidence="1" id="KW-0812">Transmembrane</keyword>
<evidence type="ECO:0000313" key="2">
    <source>
        <dbReference type="EMBL" id="KAF0429796.1"/>
    </source>
</evidence>
<comment type="caution">
    <text evidence="2">The sequence shown here is derived from an EMBL/GenBank/DDBJ whole genome shotgun (WGS) entry which is preliminary data.</text>
</comment>
<gene>
    <name evidence="2" type="ORF">F8M41_005631</name>
</gene>
<feature type="transmembrane region" description="Helical" evidence="1">
    <location>
        <begin position="65"/>
        <end position="85"/>
    </location>
</feature>
<proteinExistence type="predicted"/>
<evidence type="ECO:0000256" key="1">
    <source>
        <dbReference type="SAM" id="Phobius"/>
    </source>
</evidence>
<reference evidence="2 3" key="1">
    <citation type="journal article" date="2019" name="Environ. Microbiol.">
        <title>At the nexus of three kingdoms: the genome of the mycorrhizal fungus Gigaspora margarita provides insights into plant, endobacterial and fungal interactions.</title>
        <authorList>
            <person name="Venice F."/>
            <person name="Ghignone S."/>
            <person name="Salvioli di Fossalunga A."/>
            <person name="Amselem J."/>
            <person name="Novero M."/>
            <person name="Xianan X."/>
            <person name="Sedzielewska Toro K."/>
            <person name="Morin E."/>
            <person name="Lipzen A."/>
            <person name="Grigoriev I.V."/>
            <person name="Henrissat B."/>
            <person name="Martin F.M."/>
            <person name="Bonfante P."/>
        </authorList>
    </citation>
    <scope>NUCLEOTIDE SEQUENCE [LARGE SCALE GENOMIC DNA]</scope>
    <source>
        <strain evidence="2 3">BEG34</strain>
    </source>
</reference>
<dbReference type="AlphaFoldDB" id="A0A8H3X9D5"/>
<keyword evidence="3" id="KW-1185">Reference proteome</keyword>
<protein>
    <submittedName>
        <fullName evidence="2">Uncharacterized protein</fullName>
    </submittedName>
</protein>
<dbReference type="EMBL" id="WTPW01001534">
    <property type="protein sequence ID" value="KAF0429796.1"/>
    <property type="molecule type" value="Genomic_DNA"/>
</dbReference>
<keyword evidence="1" id="KW-0472">Membrane</keyword>
<evidence type="ECO:0000313" key="3">
    <source>
        <dbReference type="Proteomes" id="UP000439903"/>
    </source>
</evidence>
<accession>A0A8H3X9D5</accession>
<dbReference type="Proteomes" id="UP000439903">
    <property type="component" value="Unassembled WGS sequence"/>
</dbReference>
<feature type="transmembrane region" description="Helical" evidence="1">
    <location>
        <begin position="20"/>
        <end position="44"/>
    </location>
</feature>
<name>A0A8H3X9D5_GIGMA</name>
<sequence>MLHDLIKKLCKLESSLILYFRHIFILASILALLYYAIVLIAVVYDEPPVISSILLIAEKLPLPKLYIHVLLVNRLWCAIIIPILWSNPTYHFDDSLSALNEKEQALLIPFRIILPKFQSLLSEYTSYATSFDDSHLVFPIKKWFMDEGFITGSRISISINDDDDYLPIMAVKCTLTAMFLRSSEKIKP</sequence>
<keyword evidence="1" id="KW-1133">Transmembrane helix</keyword>